<dbReference type="GO" id="GO:0005576">
    <property type="term" value="C:extracellular region"/>
    <property type="evidence" value="ECO:0007669"/>
    <property type="project" value="InterPro"/>
</dbReference>
<dbReference type="InterPro" id="IPR029058">
    <property type="entry name" value="AB_hydrolase_fold"/>
</dbReference>
<evidence type="ECO:0000256" key="1">
    <source>
        <dbReference type="ARBA" id="ARBA00022729"/>
    </source>
</evidence>
<organism evidence="3">
    <name type="scientific">Rhizobium leguminosarum</name>
    <dbReference type="NCBI Taxonomy" id="384"/>
    <lineage>
        <taxon>Bacteria</taxon>
        <taxon>Pseudomonadati</taxon>
        <taxon>Pseudomonadota</taxon>
        <taxon>Alphaproteobacteria</taxon>
        <taxon>Hyphomicrobiales</taxon>
        <taxon>Rhizobiaceae</taxon>
        <taxon>Rhizobium/Agrobacterium group</taxon>
        <taxon>Rhizobium</taxon>
    </lineage>
</organism>
<dbReference type="InterPro" id="IPR010126">
    <property type="entry name" value="Esterase_phb"/>
</dbReference>
<dbReference type="Pfam" id="PF10503">
    <property type="entry name" value="Esterase_PHB"/>
    <property type="match status" value="1"/>
</dbReference>
<evidence type="ECO:0000256" key="2">
    <source>
        <dbReference type="ARBA" id="ARBA00022801"/>
    </source>
</evidence>
<dbReference type="NCBIfam" id="TIGR01840">
    <property type="entry name" value="esterase_phb"/>
    <property type="match status" value="1"/>
</dbReference>
<dbReference type="Gene3D" id="3.40.50.1820">
    <property type="entry name" value="alpha/beta hydrolase"/>
    <property type="match status" value="1"/>
</dbReference>
<keyword evidence="1" id="KW-0732">Signal</keyword>
<accession>A0A179C0B7</accession>
<dbReference type="InterPro" id="IPR050955">
    <property type="entry name" value="Plant_Biomass_Hydrol_Est"/>
</dbReference>
<dbReference type="EMBL" id="LWBS01000006">
    <property type="protein sequence ID" value="OAP97558.1"/>
    <property type="molecule type" value="Genomic_DNA"/>
</dbReference>
<name>A0A179C0B7_RHILE</name>
<protein>
    <submittedName>
        <fullName evidence="3">Polyhydroxybutyrate depolymerase</fullName>
    </submittedName>
</protein>
<dbReference type="AlphaFoldDB" id="A0A179C0B7"/>
<dbReference type="GO" id="GO:0016787">
    <property type="term" value="F:hydrolase activity"/>
    <property type="evidence" value="ECO:0007669"/>
    <property type="project" value="UniProtKB-KW"/>
</dbReference>
<gene>
    <name evidence="3" type="ORF">A4U53_36595</name>
</gene>
<dbReference type="PANTHER" id="PTHR43037:SF1">
    <property type="entry name" value="BLL1128 PROTEIN"/>
    <property type="match status" value="1"/>
</dbReference>
<keyword evidence="2" id="KW-0378">Hydrolase</keyword>
<dbReference type="SUPFAM" id="SSF53474">
    <property type="entry name" value="alpha/beta-Hydrolases"/>
    <property type="match status" value="2"/>
</dbReference>
<comment type="caution">
    <text evidence="3">The sequence shown here is derived from an EMBL/GenBank/DDBJ whole genome shotgun (WGS) entry which is preliminary data.</text>
</comment>
<proteinExistence type="predicted"/>
<dbReference type="PANTHER" id="PTHR43037">
    <property type="entry name" value="UNNAMED PRODUCT-RELATED"/>
    <property type="match status" value="1"/>
</dbReference>
<reference evidence="3" key="1">
    <citation type="submission" date="2016-04" db="EMBL/GenBank/DDBJ databases">
        <title>Fast-growing isolate from the root nodules of Vavilovia formosa.</title>
        <authorList>
            <person name="Kimeklis A."/>
            <person name="Safronova V."/>
            <person name="Belimov A."/>
            <person name="Andronov E."/>
        </authorList>
    </citation>
    <scope>NUCLEOTIDE SEQUENCE [LARGE SCALE GENOMIC DNA]</scope>
    <source>
        <strain evidence="3">Vaf-46</strain>
    </source>
</reference>
<evidence type="ECO:0000313" key="3">
    <source>
        <dbReference type="EMBL" id="OAP97558.1"/>
    </source>
</evidence>
<sequence>MKFSFGRSLVKALRVQKKIGKLIGKAVEATRTKPKRTTSTSRPAKPVLVETTAFGSHPGRLVMKSFVPTTRLPKNPALVVLLHGCHQNPESLDVAAGFSKLARDRGFALLYPQQKRANNSQNCFNWFRPSAVARDRGEVRSIKQMVEHICERHRIDRSRIFVAGLSAGGAMTGALVANYPSLFAGAAIIAGMPFGSARDAMSALRAMKSGATPPPGGWGRAIAEISPEAKSWPAITIWQGMEDRVVKPVNALACVAQWLEVQGIAENSGRLEDKPWGRLQSWKVKSELKVALYSVSNMGHGLPIKKRKSVTALRSGDPYVIPVEISAPAEMMRLWGLSRLRT</sequence>